<comment type="caution">
    <text evidence="1">The sequence shown here is derived from an EMBL/GenBank/DDBJ whole genome shotgun (WGS) entry which is preliminary data.</text>
</comment>
<sequence>MSDYALYTITSEITIGCYCSRQFCNFIPVSGYVGIQVILQSECSLITITEIQFNAHVLHFSSIDPLAASFAHSGDTSHLYQDIRCLFVEPVE</sequence>
<accession>A0A644XWE4</accession>
<dbReference type="AlphaFoldDB" id="A0A644XWE4"/>
<reference evidence="1" key="1">
    <citation type="submission" date="2019-08" db="EMBL/GenBank/DDBJ databases">
        <authorList>
            <person name="Kucharzyk K."/>
            <person name="Murdoch R.W."/>
            <person name="Higgins S."/>
            <person name="Loffler F."/>
        </authorList>
    </citation>
    <scope>NUCLEOTIDE SEQUENCE</scope>
</reference>
<evidence type="ECO:0000313" key="1">
    <source>
        <dbReference type="EMBL" id="MPM20419.1"/>
    </source>
</evidence>
<gene>
    <name evidence="1" type="ORF">SDC9_66849</name>
</gene>
<organism evidence="1">
    <name type="scientific">bioreactor metagenome</name>
    <dbReference type="NCBI Taxonomy" id="1076179"/>
    <lineage>
        <taxon>unclassified sequences</taxon>
        <taxon>metagenomes</taxon>
        <taxon>ecological metagenomes</taxon>
    </lineage>
</organism>
<dbReference type="EMBL" id="VSSQ01003377">
    <property type="protein sequence ID" value="MPM20419.1"/>
    <property type="molecule type" value="Genomic_DNA"/>
</dbReference>
<proteinExistence type="predicted"/>
<protein>
    <submittedName>
        <fullName evidence="1">Uncharacterized protein</fullName>
    </submittedName>
</protein>
<name>A0A644XWE4_9ZZZZ</name>